<reference evidence="3 4" key="1">
    <citation type="submission" date="2021-07" db="EMBL/GenBank/DDBJ databases">
        <title>The draft genome sequence of Sphingomicrobium sp. B8.</title>
        <authorList>
            <person name="Mu L."/>
        </authorList>
    </citation>
    <scope>NUCLEOTIDE SEQUENCE [LARGE SCALE GENOMIC DNA]</scope>
    <source>
        <strain evidence="3 4">B8</strain>
    </source>
</reference>
<dbReference type="PANTHER" id="PTHR31088:SF6">
    <property type="entry name" value="PHAGE SHOCK PROTEIN A"/>
    <property type="match status" value="1"/>
</dbReference>
<dbReference type="EMBL" id="JAHVAH010000001">
    <property type="protein sequence ID" value="MBW0145651.1"/>
    <property type="molecule type" value="Genomic_DNA"/>
</dbReference>
<dbReference type="InterPro" id="IPR007157">
    <property type="entry name" value="PspA_VIPP1"/>
</dbReference>
<dbReference type="PANTHER" id="PTHR31088">
    <property type="entry name" value="MEMBRANE-ASSOCIATED PROTEIN VIPP1, CHLOROPLASTIC"/>
    <property type="match status" value="1"/>
</dbReference>
<accession>A0ABS6V7X1</accession>
<gene>
    <name evidence="3" type="ORF">KTQ36_10150</name>
</gene>
<dbReference type="Proteomes" id="UP000698028">
    <property type="component" value="Unassembled WGS sequence"/>
</dbReference>
<proteinExistence type="inferred from homology"/>
<evidence type="ECO:0000256" key="2">
    <source>
        <dbReference type="SAM" id="Coils"/>
    </source>
</evidence>
<sequence>MPDLEPIKAVPTVRVAKLETVGPIRSDAEPAKTPRLAILSGPIFSRARDIIAANMNDLLDRSDDQAVTIRRIIAEMEEVLVELRASAARSIADIKELRSATDRLIRQQSLWTDRAELALAKDREDLARQALVERSKASDLIADLEGEVGQIETVLKNYERDIAKLEAKLRDARRRQAAIAQRFESAMTRARANEAIYGSRTESALSRLDDLEREADMAEARADALGMGNTLDDEFEQLKSDERVEADLKALKASLAAKKN</sequence>
<keyword evidence="4" id="KW-1185">Reference proteome</keyword>
<comment type="similarity">
    <text evidence="1">Belongs to the PspA/Vipp/IM30 family.</text>
</comment>
<keyword evidence="2" id="KW-0175">Coiled coil</keyword>
<organism evidence="3 4">
    <name type="scientific">Sphingomicrobium clamense</name>
    <dbReference type="NCBI Taxonomy" id="2851013"/>
    <lineage>
        <taxon>Bacteria</taxon>
        <taxon>Pseudomonadati</taxon>
        <taxon>Pseudomonadota</taxon>
        <taxon>Alphaproteobacteria</taxon>
        <taxon>Sphingomonadales</taxon>
        <taxon>Sphingomonadaceae</taxon>
        <taxon>Sphingomicrobium</taxon>
    </lineage>
</organism>
<comment type="caution">
    <text evidence="3">The sequence shown here is derived from an EMBL/GenBank/DDBJ whole genome shotgun (WGS) entry which is preliminary data.</text>
</comment>
<dbReference type="Pfam" id="PF04012">
    <property type="entry name" value="PspA_IM30"/>
    <property type="match status" value="1"/>
</dbReference>
<dbReference type="RefSeq" id="WP_218633542.1">
    <property type="nucleotide sequence ID" value="NZ_JAHVAH010000001.1"/>
</dbReference>
<protein>
    <submittedName>
        <fullName evidence="3">PspA/IM30 family protein</fullName>
    </submittedName>
</protein>
<evidence type="ECO:0000313" key="4">
    <source>
        <dbReference type="Proteomes" id="UP000698028"/>
    </source>
</evidence>
<evidence type="ECO:0000256" key="1">
    <source>
        <dbReference type="ARBA" id="ARBA00043985"/>
    </source>
</evidence>
<feature type="coiled-coil region" evidence="2">
    <location>
        <begin position="141"/>
        <end position="228"/>
    </location>
</feature>
<name>A0ABS6V7X1_9SPHN</name>
<evidence type="ECO:0000313" key="3">
    <source>
        <dbReference type="EMBL" id="MBW0145651.1"/>
    </source>
</evidence>